<dbReference type="InterPro" id="IPR036928">
    <property type="entry name" value="AS_sf"/>
</dbReference>
<dbReference type="STRING" id="1043005.A0A074Z0J1"/>
<dbReference type="InterPro" id="IPR023631">
    <property type="entry name" value="Amidase_dom"/>
</dbReference>
<dbReference type="AlphaFoldDB" id="A0A074Z0J1"/>
<feature type="domain" description="Amidase" evidence="3">
    <location>
        <begin position="74"/>
        <end position="511"/>
    </location>
</feature>
<gene>
    <name evidence="4" type="ORF">AUEXF2481DRAFT_47809</name>
</gene>
<reference evidence="4 5" key="1">
    <citation type="journal article" date="2014" name="BMC Genomics">
        <title>Genome sequencing of four Aureobasidium pullulans varieties: biotechnological potential, stress tolerance, and description of new species.</title>
        <authorList>
            <person name="Gostin Ar C."/>
            <person name="Ohm R.A."/>
            <person name="Kogej T."/>
            <person name="Sonjak S."/>
            <person name="Turk M."/>
            <person name="Zajc J."/>
            <person name="Zalar P."/>
            <person name="Grube M."/>
            <person name="Sun H."/>
            <person name="Han J."/>
            <person name="Sharma A."/>
            <person name="Chiniquy J."/>
            <person name="Ngan C.Y."/>
            <person name="Lipzen A."/>
            <person name="Barry K."/>
            <person name="Grigoriev I.V."/>
            <person name="Gunde-Cimerman N."/>
        </authorList>
    </citation>
    <scope>NUCLEOTIDE SEQUENCE [LARGE SCALE GENOMIC DNA]</scope>
    <source>
        <strain evidence="4 5">EXF-2481</strain>
    </source>
</reference>
<dbReference type="GeneID" id="25368380"/>
<dbReference type="HOGENOM" id="CLU_009600_9_2_1"/>
<evidence type="ECO:0000256" key="2">
    <source>
        <dbReference type="ARBA" id="ARBA00022801"/>
    </source>
</evidence>
<accession>A0A074Z0J1</accession>
<dbReference type="OMA" id="HEWYENQ"/>
<dbReference type="FunCoup" id="A0A074Z0J1">
    <property type="interactions" value="54"/>
</dbReference>
<sequence>MSWIEISRRKQEALRNSIPPEWRLPASRIADAATCLDVSGLVSAELSYNERLITQSDVADILTSIATGEMTSFEVMSAHCHRAAVAHQLVNCLSETNFVSACEHARNLDAYWRLNGCVMGPLHGLPISVMDRYDIGGLESACGFVSWLGSFKKVEDEGTVVQKLRHLGAVVFCKTNVPMSMMLGETTNNIVGSTVNPYNSNFSAGGACGGEGALIALRGSPLGLATDMAGSTRIPAAFCGLYGMKLSEGRLPSDGIESVLPGLPVGSGSIGLISRDPQSIQHVIKLLLDSAPWSSNCDVLEMPWRQEKLDAVHQRATPMSGRLVFAMMKDDGHLIPDLPTKQALTTTEQALKLCGHEIVEWKPPSHKIATEILFQLFGSTSAKCIRDAIDASGEPPVDQLKEWYHQTDSGSLPTEDFWKLCEELQGYKRSYMKYWLAMGAKTASGRAVDGVIMPVSPHATTQEGTDRYFGYTAVANALDHTSCTFPVTDHSQGLPVGLQVMCGRLQEEKVLALVQAIKQSLVQAYNHRGD</sequence>
<name>A0A074Z0J1_AURSE</name>
<dbReference type="SUPFAM" id="SSF75304">
    <property type="entry name" value="Amidase signature (AS) enzymes"/>
    <property type="match status" value="1"/>
</dbReference>
<dbReference type="Proteomes" id="UP000030641">
    <property type="component" value="Unassembled WGS sequence"/>
</dbReference>
<dbReference type="Pfam" id="PF01425">
    <property type="entry name" value="Amidase"/>
    <property type="match status" value="1"/>
</dbReference>
<evidence type="ECO:0000259" key="3">
    <source>
        <dbReference type="Pfam" id="PF01425"/>
    </source>
</evidence>
<dbReference type="InParanoid" id="A0A074Z0J1"/>
<comment type="similarity">
    <text evidence="1">Belongs to the amidase family.</text>
</comment>
<evidence type="ECO:0000313" key="5">
    <source>
        <dbReference type="Proteomes" id="UP000030641"/>
    </source>
</evidence>
<dbReference type="PIRSF" id="PIRSF001221">
    <property type="entry name" value="Amidase_fungi"/>
    <property type="match status" value="1"/>
</dbReference>
<dbReference type="Gene3D" id="3.90.1300.10">
    <property type="entry name" value="Amidase signature (AS) domain"/>
    <property type="match status" value="1"/>
</dbReference>
<dbReference type="OrthoDB" id="6428749at2759"/>
<dbReference type="PANTHER" id="PTHR46072:SF2">
    <property type="entry name" value="AMIDASE (EUROFUNG)"/>
    <property type="match status" value="1"/>
</dbReference>
<organism evidence="4 5">
    <name type="scientific">Aureobasidium subglaciale (strain EXF-2481)</name>
    <name type="common">Aureobasidium pullulans var. subglaciale</name>
    <dbReference type="NCBI Taxonomy" id="1043005"/>
    <lineage>
        <taxon>Eukaryota</taxon>
        <taxon>Fungi</taxon>
        <taxon>Dikarya</taxon>
        <taxon>Ascomycota</taxon>
        <taxon>Pezizomycotina</taxon>
        <taxon>Dothideomycetes</taxon>
        <taxon>Dothideomycetidae</taxon>
        <taxon>Dothideales</taxon>
        <taxon>Saccotheciaceae</taxon>
        <taxon>Aureobasidium</taxon>
    </lineage>
</organism>
<keyword evidence="5" id="KW-1185">Reference proteome</keyword>
<dbReference type="PANTHER" id="PTHR46072">
    <property type="entry name" value="AMIDASE-RELATED-RELATED"/>
    <property type="match status" value="1"/>
</dbReference>
<protein>
    <recommendedName>
        <fullName evidence="3">Amidase domain-containing protein</fullName>
    </recommendedName>
</protein>
<dbReference type="GO" id="GO:0016787">
    <property type="term" value="F:hydrolase activity"/>
    <property type="evidence" value="ECO:0007669"/>
    <property type="project" value="UniProtKB-KW"/>
</dbReference>
<dbReference type="EMBL" id="KL584769">
    <property type="protein sequence ID" value="KEQ92596.1"/>
    <property type="molecule type" value="Genomic_DNA"/>
</dbReference>
<evidence type="ECO:0000256" key="1">
    <source>
        <dbReference type="ARBA" id="ARBA00009199"/>
    </source>
</evidence>
<evidence type="ECO:0000313" key="4">
    <source>
        <dbReference type="EMBL" id="KEQ92596.1"/>
    </source>
</evidence>
<keyword evidence="2" id="KW-0378">Hydrolase</keyword>
<proteinExistence type="inferred from homology"/>
<dbReference type="RefSeq" id="XP_013341185.1">
    <property type="nucleotide sequence ID" value="XM_013485731.1"/>
</dbReference>